<keyword evidence="3" id="KW-1185">Reference proteome</keyword>
<evidence type="ECO:0000256" key="1">
    <source>
        <dbReference type="SAM" id="MobiDB-lite"/>
    </source>
</evidence>
<protein>
    <submittedName>
        <fullName evidence="2">Uncharacterized protein</fullName>
    </submittedName>
</protein>
<accession>A0A834TYV1</accession>
<sequence length="237" mass="26738">MDIDHRELFHLHNDKQNKWCHFLSHYYLPCPSNSFSVNWTFWLQEFVRLPSGNPSMIFHLPESAPGNTTCLSISQDTAVRGFRNTDSEAIDSFPFLPIRACLSLLTPTELETRINDGIDIDFGIRRNWFVTGGNTFAAPGSSLVHAGFAGQSERVVIFAIRLHQLQKPKAPSPGKGFFPLLLVQQAINRRAEKNQAKTECNNRGAHRRMKIERRNLDRGTALQLMSPPLHPPASHAA</sequence>
<dbReference type="AlphaFoldDB" id="A0A834TYV1"/>
<proteinExistence type="predicted"/>
<comment type="caution">
    <text evidence="2">The sequence shown here is derived from an EMBL/GenBank/DDBJ whole genome shotgun (WGS) entry which is preliminary data.</text>
</comment>
<feature type="region of interest" description="Disordered" evidence="1">
    <location>
        <begin position="218"/>
        <end position="237"/>
    </location>
</feature>
<evidence type="ECO:0000313" key="3">
    <source>
        <dbReference type="Proteomes" id="UP000634136"/>
    </source>
</evidence>
<evidence type="ECO:0000313" key="2">
    <source>
        <dbReference type="EMBL" id="KAF7830544.1"/>
    </source>
</evidence>
<organism evidence="2 3">
    <name type="scientific">Senna tora</name>
    <dbReference type="NCBI Taxonomy" id="362788"/>
    <lineage>
        <taxon>Eukaryota</taxon>
        <taxon>Viridiplantae</taxon>
        <taxon>Streptophyta</taxon>
        <taxon>Embryophyta</taxon>
        <taxon>Tracheophyta</taxon>
        <taxon>Spermatophyta</taxon>
        <taxon>Magnoliopsida</taxon>
        <taxon>eudicotyledons</taxon>
        <taxon>Gunneridae</taxon>
        <taxon>Pentapetalae</taxon>
        <taxon>rosids</taxon>
        <taxon>fabids</taxon>
        <taxon>Fabales</taxon>
        <taxon>Fabaceae</taxon>
        <taxon>Caesalpinioideae</taxon>
        <taxon>Cassia clade</taxon>
        <taxon>Senna</taxon>
    </lineage>
</organism>
<name>A0A834TYV1_9FABA</name>
<reference evidence="2" key="1">
    <citation type="submission" date="2020-09" db="EMBL/GenBank/DDBJ databases">
        <title>Genome-Enabled Discovery of Anthraquinone Biosynthesis in Senna tora.</title>
        <authorList>
            <person name="Kang S.-H."/>
            <person name="Pandey R.P."/>
            <person name="Lee C.-M."/>
            <person name="Sim J.-S."/>
            <person name="Jeong J.-T."/>
            <person name="Choi B.-S."/>
            <person name="Jung M."/>
            <person name="Ginzburg D."/>
            <person name="Zhao K."/>
            <person name="Won S.Y."/>
            <person name="Oh T.-J."/>
            <person name="Yu Y."/>
            <person name="Kim N.-H."/>
            <person name="Lee O.R."/>
            <person name="Lee T.-H."/>
            <person name="Bashyal P."/>
            <person name="Kim T.-S."/>
            <person name="Lee W.-H."/>
            <person name="Kawkins C."/>
            <person name="Kim C.-K."/>
            <person name="Kim J.S."/>
            <person name="Ahn B.O."/>
            <person name="Rhee S.Y."/>
            <person name="Sohng J.K."/>
        </authorList>
    </citation>
    <scope>NUCLEOTIDE SEQUENCE</scope>
    <source>
        <tissue evidence="2">Leaf</tissue>
    </source>
</reference>
<dbReference type="EMBL" id="JAAIUW010000005">
    <property type="protein sequence ID" value="KAF7830544.1"/>
    <property type="molecule type" value="Genomic_DNA"/>
</dbReference>
<dbReference type="Proteomes" id="UP000634136">
    <property type="component" value="Unassembled WGS sequence"/>
</dbReference>
<gene>
    <name evidence="2" type="ORF">G2W53_012877</name>
</gene>